<feature type="region of interest" description="Disordered" evidence="1">
    <location>
        <begin position="138"/>
        <end position="158"/>
    </location>
</feature>
<feature type="compositionally biased region" description="Polar residues" evidence="1">
    <location>
        <begin position="200"/>
        <end position="209"/>
    </location>
</feature>
<dbReference type="GeneID" id="94423583"/>
<feature type="compositionally biased region" description="Basic and acidic residues" evidence="1">
    <location>
        <begin position="187"/>
        <end position="196"/>
    </location>
</feature>
<feature type="compositionally biased region" description="Acidic residues" evidence="1">
    <location>
        <begin position="311"/>
        <end position="328"/>
    </location>
</feature>
<feature type="region of interest" description="Disordered" evidence="1">
    <location>
        <begin position="776"/>
        <end position="816"/>
    </location>
</feature>
<feature type="compositionally biased region" description="Basic and acidic residues" evidence="1">
    <location>
        <begin position="210"/>
        <end position="220"/>
    </location>
</feature>
<feature type="region of interest" description="Disordered" evidence="1">
    <location>
        <begin position="170"/>
        <end position="401"/>
    </location>
</feature>
<dbReference type="VEuPathDB" id="ToxoDB:CSUI_000138"/>
<feature type="region of interest" description="Disordered" evidence="1">
    <location>
        <begin position="888"/>
        <end position="910"/>
    </location>
</feature>
<dbReference type="AlphaFoldDB" id="A0A2C6LHZ6"/>
<feature type="compositionally biased region" description="Basic and acidic residues" evidence="1">
    <location>
        <begin position="238"/>
        <end position="286"/>
    </location>
</feature>
<dbReference type="RefSeq" id="XP_067927650.1">
    <property type="nucleotide sequence ID" value="XM_068060372.1"/>
</dbReference>
<accession>A0A2C6LHZ6</accession>
<feature type="compositionally biased region" description="Basic and acidic residues" evidence="1">
    <location>
        <begin position="330"/>
        <end position="355"/>
    </location>
</feature>
<dbReference type="EMBL" id="MIGC01000070">
    <property type="protein sequence ID" value="PHJ26004.1"/>
    <property type="molecule type" value="Genomic_DNA"/>
</dbReference>
<feature type="region of interest" description="Disordered" evidence="1">
    <location>
        <begin position="680"/>
        <end position="727"/>
    </location>
</feature>
<comment type="caution">
    <text evidence="2">The sequence shown here is derived from an EMBL/GenBank/DDBJ whole genome shotgun (WGS) entry which is preliminary data.</text>
</comment>
<dbReference type="Proteomes" id="UP000221165">
    <property type="component" value="Unassembled WGS sequence"/>
</dbReference>
<evidence type="ECO:0000313" key="2">
    <source>
        <dbReference type="EMBL" id="PHJ26004.1"/>
    </source>
</evidence>
<evidence type="ECO:0000313" key="3">
    <source>
        <dbReference type="Proteomes" id="UP000221165"/>
    </source>
</evidence>
<name>A0A2C6LHZ6_9APIC</name>
<sequence>MTREVFFRIETMEVVNRSSSWSRRRIPWGSCSFTRSPGRSLARYRWNSDSSLSLQAFNLFLLLSLFLSFFSPPITPYDSFDESSSSSPVFYSKYLIENEPRKSVFDNLVSSFPVISSSLVHIPGLVFGSAVSVHLKSSSSSEEEEHNQKQGETGEVDDVDLLFKPEENASAIDTGGLGHSSVEEPSETSHHEEKGEAPSLMNQSQTEGDPSNHHNEKKEDGAEEENFSFHSVQEEGDADGKKSTETKGPHQEEKNSSFHHEGAEEQEVERSQENNQSEEEKKDHHLTMPSTSIAHVLTSQHASLFNGKGQDEDEEKDDDDEDEDENNDELFPKEDKRNKKKSEVGASVDSHKNDIPIESIPIFNQSSREKDPKGEKSHHDHDVLFLSSSSSSPWKKGGEGSKEEVIVEKLLKKAKALGKALSEHQEYLARKKSQKDQEHKAMKVKQADTKNRHMLSSYTSAFYKPSHHDSSPHHHHGKKLSFTFSTSSSPFSSSFSSHSSSGHPATYHDEAKALHYHRGGRSEEGAVVFGPAPLSHLSSSSSGLHHDSRKHFKFREKVLKITKEILEENYRAKQLLLAYLKRLWYAKERVRKSLSTLLREYLKSLYQQYFDQIAETYALATYRRTPKVVKAYKKEMKKQAKLRSRLQEKILHSLQRHLYGHRHPAHYFIPTTIAPSFLHDEEEDGDEEEEEDEDDEDNLFLHPYGHPHHFPSPSHHHHGLKRQHAKKVFKKGMAVLEKKLESTFHRKLHRHLRDIGKDQLRSITEQKKHMRNLRDEMISQLSPPSLCETPEKKSSSHTSKKKEGEKGKGGETCHNDEKSFTESLIRRIQNFHQQHPVDISRALASSRGSLVSSSYRSLAKDMKLLKKTLKKLHKGFAAVLHKSKLNEMKKKKKKMKHKAGEEDEGFDEDHLIMDSGMSEEIEEEELQRHEMEQLMDPTISSSSFVSPIEIEEFAL</sequence>
<evidence type="ECO:0000256" key="1">
    <source>
        <dbReference type="SAM" id="MobiDB-lite"/>
    </source>
</evidence>
<keyword evidence="3" id="KW-1185">Reference proteome</keyword>
<organism evidence="2 3">
    <name type="scientific">Cystoisospora suis</name>
    <dbReference type="NCBI Taxonomy" id="483139"/>
    <lineage>
        <taxon>Eukaryota</taxon>
        <taxon>Sar</taxon>
        <taxon>Alveolata</taxon>
        <taxon>Apicomplexa</taxon>
        <taxon>Conoidasida</taxon>
        <taxon>Coccidia</taxon>
        <taxon>Eucoccidiorida</taxon>
        <taxon>Eimeriorina</taxon>
        <taxon>Sarcocystidae</taxon>
        <taxon>Cystoisospora</taxon>
    </lineage>
</organism>
<gene>
    <name evidence="2" type="ORF">CSUI_000138</name>
</gene>
<feature type="compositionally biased region" description="Basic residues" evidence="1">
    <location>
        <begin position="705"/>
        <end position="727"/>
    </location>
</feature>
<protein>
    <submittedName>
        <fullName evidence="2">Uncharacterized protein</fullName>
    </submittedName>
</protein>
<feature type="compositionally biased region" description="Basic and acidic residues" evidence="1">
    <location>
        <begin position="367"/>
        <end position="383"/>
    </location>
</feature>
<proteinExistence type="predicted"/>
<reference evidence="2 3" key="1">
    <citation type="journal article" date="2017" name="Int. J. Parasitol.">
        <title>The genome of the protozoan parasite Cystoisospora suis and a reverse vaccinology approach to identify vaccine candidates.</title>
        <authorList>
            <person name="Palmieri N."/>
            <person name="Shrestha A."/>
            <person name="Ruttkowski B."/>
            <person name="Beck T."/>
            <person name="Vogl C."/>
            <person name="Tomley F."/>
            <person name="Blake D.P."/>
            <person name="Joachim A."/>
        </authorList>
    </citation>
    <scope>NUCLEOTIDE SEQUENCE [LARGE SCALE GENOMIC DNA]</scope>
    <source>
        <strain evidence="2 3">Wien I</strain>
    </source>
</reference>
<feature type="compositionally biased region" description="Basic and acidic residues" evidence="1">
    <location>
        <begin position="801"/>
        <end position="816"/>
    </location>
</feature>
<feature type="compositionally biased region" description="Polar residues" evidence="1">
    <location>
        <begin position="288"/>
        <end position="303"/>
    </location>
</feature>
<feature type="compositionally biased region" description="Acidic residues" evidence="1">
    <location>
        <begin position="680"/>
        <end position="698"/>
    </location>
</feature>
<feature type="region of interest" description="Disordered" evidence="1">
    <location>
        <begin position="426"/>
        <end position="447"/>
    </location>
</feature>